<gene>
    <name evidence="1" type="ORF">dsmv_0037</name>
</gene>
<evidence type="ECO:0000313" key="2">
    <source>
        <dbReference type="Proteomes" id="UP000014977"/>
    </source>
</evidence>
<protein>
    <submittedName>
        <fullName evidence="1">Uncharacterized protein</fullName>
    </submittedName>
</protein>
<name>S7U0K2_DESML</name>
<dbReference type="AlphaFoldDB" id="S7U0K2"/>
<accession>S7U0K2</accession>
<comment type="caution">
    <text evidence="1">The sequence shown here is derived from an EMBL/GenBank/DDBJ whole genome shotgun (WGS) entry which is preliminary data.</text>
</comment>
<dbReference type="EMBL" id="ATHJ01000061">
    <property type="protein sequence ID" value="EPR42956.1"/>
    <property type="molecule type" value="Genomic_DNA"/>
</dbReference>
<dbReference type="eggNOG" id="ENOG502ZJSV">
    <property type="taxonomic scope" value="Bacteria"/>
</dbReference>
<dbReference type="RefSeq" id="WP_020875054.1">
    <property type="nucleotide sequence ID" value="NZ_ATHJ01000061.1"/>
</dbReference>
<sequence>MTTAVNAVAPLNKVSISLAAGRAAGRNDLTPEPISITFVYGIGKEGLTPFEYELSGIPSGGSAVFHLARHQVDAFFEHLDLSLPATEADEIIHFTARVDHVSPASSREVIKAMAEVSGGCSCGCGCGGGMSHEGCDGGSCGDHL</sequence>
<keyword evidence="2" id="KW-1185">Reference proteome</keyword>
<reference evidence="1 2" key="1">
    <citation type="journal article" date="2013" name="Genome Announc.">
        <title>Draft genome sequences for three mercury-methylating, sulfate-reducing bacteria.</title>
        <authorList>
            <person name="Brown S.D."/>
            <person name="Hurt R.A.Jr."/>
            <person name="Gilmour C.C."/>
            <person name="Elias D.A."/>
        </authorList>
    </citation>
    <scope>NUCLEOTIDE SEQUENCE [LARGE SCALE GENOMIC DNA]</scope>
    <source>
        <strain evidence="1 2">DSM 2059</strain>
    </source>
</reference>
<organism evidence="1 2">
    <name type="scientific">Desulfococcus multivorans DSM 2059</name>
    <dbReference type="NCBI Taxonomy" id="1121405"/>
    <lineage>
        <taxon>Bacteria</taxon>
        <taxon>Pseudomonadati</taxon>
        <taxon>Thermodesulfobacteriota</taxon>
        <taxon>Desulfobacteria</taxon>
        <taxon>Desulfobacterales</taxon>
        <taxon>Desulfococcaceae</taxon>
        <taxon>Desulfococcus</taxon>
    </lineage>
</organism>
<proteinExistence type="predicted"/>
<dbReference type="Proteomes" id="UP000014977">
    <property type="component" value="Unassembled WGS sequence"/>
</dbReference>
<dbReference type="STRING" id="897.B2D07_10280"/>
<dbReference type="OrthoDB" id="5422471at2"/>
<evidence type="ECO:0000313" key="1">
    <source>
        <dbReference type="EMBL" id="EPR42956.1"/>
    </source>
</evidence>